<dbReference type="InterPro" id="IPR000719">
    <property type="entry name" value="Prot_kinase_dom"/>
</dbReference>
<evidence type="ECO:0000256" key="13">
    <source>
        <dbReference type="ARBA" id="ARBA00022840"/>
    </source>
</evidence>
<dbReference type="InterPro" id="IPR008271">
    <property type="entry name" value="Ser/Thr_kinase_AS"/>
</dbReference>
<dbReference type="EC" id="2.7.11.1" evidence="2"/>
<dbReference type="PROSITE" id="PS50010">
    <property type="entry name" value="DH_2"/>
    <property type="match status" value="1"/>
</dbReference>
<dbReference type="PROSITE" id="PS50011">
    <property type="entry name" value="PROTEIN_KINASE_DOM"/>
    <property type="match status" value="1"/>
</dbReference>
<dbReference type="PROSITE" id="PS50003">
    <property type="entry name" value="PH_DOMAIN"/>
    <property type="match status" value="1"/>
</dbReference>
<dbReference type="Pfam" id="PF17838">
    <property type="entry name" value="PH_16"/>
    <property type="match status" value="1"/>
</dbReference>
<feature type="binding site" evidence="15">
    <location>
        <position position="177"/>
    </location>
    <ligand>
        <name>ATP</name>
        <dbReference type="ChEBI" id="CHEBI:30616"/>
    </ligand>
</feature>
<dbReference type="SUPFAM" id="SSF56112">
    <property type="entry name" value="Protein kinase-like (PK-like)"/>
    <property type="match status" value="1"/>
</dbReference>
<evidence type="ECO:0000256" key="4">
    <source>
        <dbReference type="ARBA" id="ARBA00022527"/>
    </source>
</evidence>
<dbReference type="PANTHER" id="PTHR13944:SF20">
    <property type="entry name" value="RHO GUANINE NUCLEOTIDE EXCHANGE FACTOR 2"/>
    <property type="match status" value="1"/>
</dbReference>
<feature type="non-terminal residue" evidence="22">
    <location>
        <position position="1365"/>
    </location>
</feature>
<feature type="region of interest" description="Disordered" evidence="17">
    <location>
        <begin position="1304"/>
        <end position="1365"/>
    </location>
</feature>
<organism evidence="22 23">
    <name type="scientific">Polypterus senegalus</name>
    <name type="common">Senegal bichir</name>
    <dbReference type="NCBI Taxonomy" id="55291"/>
    <lineage>
        <taxon>Eukaryota</taxon>
        <taxon>Metazoa</taxon>
        <taxon>Chordata</taxon>
        <taxon>Craniata</taxon>
        <taxon>Vertebrata</taxon>
        <taxon>Euteleostomi</taxon>
        <taxon>Actinopterygii</taxon>
        <taxon>Polypteriformes</taxon>
        <taxon>Polypteridae</taxon>
        <taxon>Polypterus</taxon>
    </lineage>
</organism>
<keyword evidence="3" id="KW-0963">Cytoplasm</keyword>
<evidence type="ECO:0000256" key="8">
    <source>
        <dbReference type="ARBA" id="ARBA00022723"/>
    </source>
</evidence>
<dbReference type="SUPFAM" id="SSF57889">
    <property type="entry name" value="Cysteine-rich domain"/>
    <property type="match status" value="1"/>
</dbReference>
<dbReference type="Gene3D" id="3.30.60.20">
    <property type="match status" value="1"/>
</dbReference>
<dbReference type="InterPro" id="IPR000219">
    <property type="entry name" value="DH_dom"/>
</dbReference>
<dbReference type="PROSITE" id="PS50081">
    <property type="entry name" value="ZF_DAG_PE_2"/>
    <property type="match status" value="1"/>
</dbReference>
<dbReference type="InterPro" id="IPR011009">
    <property type="entry name" value="Kinase-like_dom_sf"/>
</dbReference>
<dbReference type="Pfam" id="PF00069">
    <property type="entry name" value="Pkinase"/>
    <property type="match status" value="1"/>
</dbReference>
<accession>A0A8X7XC56</accession>
<feature type="compositionally biased region" description="Acidic residues" evidence="17">
    <location>
        <begin position="1342"/>
        <end position="1355"/>
    </location>
</feature>
<feature type="region of interest" description="Disordered" evidence="17">
    <location>
        <begin position="1087"/>
        <end position="1113"/>
    </location>
</feature>
<evidence type="ECO:0000256" key="12">
    <source>
        <dbReference type="ARBA" id="ARBA00022833"/>
    </source>
</evidence>
<keyword evidence="4" id="KW-0723">Serine/threonine-protein kinase</keyword>
<feature type="domain" description="DH" evidence="19">
    <location>
        <begin position="637"/>
        <end position="834"/>
    </location>
</feature>
<evidence type="ECO:0000259" key="19">
    <source>
        <dbReference type="PROSITE" id="PS50010"/>
    </source>
</evidence>
<dbReference type="GO" id="GO:0032587">
    <property type="term" value="C:ruffle membrane"/>
    <property type="evidence" value="ECO:0007669"/>
    <property type="project" value="TreeGrafter"/>
</dbReference>
<dbReference type="GO" id="GO:0005737">
    <property type="term" value="C:cytoplasm"/>
    <property type="evidence" value="ECO:0007669"/>
    <property type="project" value="UniProtKB-SubCell"/>
</dbReference>
<dbReference type="GO" id="GO:0045666">
    <property type="term" value="P:positive regulation of neuron differentiation"/>
    <property type="evidence" value="ECO:0007669"/>
    <property type="project" value="TreeGrafter"/>
</dbReference>
<evidence type="ECO:0000259" key="21">
    <source>
        <dbReference type="PROSITE" id="PS50081"/>
    </source>
</evidence>
<keyword evidence="9 15" id="KW-0547">Nucleotide-binding</keyword>
<dbReference type="GO" id="GO:0005085">
    <property type="term" value="F:guanyl-nucleotide exchange factor activity"/>
    <property type="evidence" value="ECO:0007669"/>
    <property type="project" value="UniProtKB-KW"/>
</dbReference>
<feature type="non-terminal residue" evidence="22">
    <location>
        <position position="1"/>
    </location>
</feature>
<dbReference type="Pfam" id="PF00130">
    <property type="entry name" value="C1_1"/>
    <property type="match status" value="1"/>
</dbReference>
<dbReference type="InterPro" id="IPR001849">
    <property type="entry name" value="PH_domain"/>
</dbReference>
<dbReference type="InterPro" id="IPR046349">
    <property type="entry name" value="C1-like_sf"/>
</dbReference>
<dbReference type="GO" id="GO:0005856">
    <property type="term" value="C:cytoskeleton"/>
    <property type="evidence" value="ECO:0007669"/>
    <property type="project" value="TreeGrafter"/>
</dbReference>
<dbReference type="GO" id="GO:0000902">
    <property type="term" value="P:cell morphogenesis"/>
    <property type="evidence" value="ECO:0007669"/>
    <property type="project" value="TreeGrafter"/>
</dbReference>
<dbReference type="SMART" id="SM00325">
    <property type="entry name" value="RhoGEF"/>
    <property type="match status" value="1"/>
</dbReference>
<keyword evidence="10" id="KW-0863">Zinc-finger</keyword>
<name>A0A8X7XC56_POLSE</name>
<feature type="domain" description="PH" evidence="18">
    <location>
        <begin position="883"/>
        <end position="982"/>
    </location>
</feature>
<keyword evidence="12" id="KW-0862">Zinc</keyword>
<gene>
    <name evidence="22" type="primary">Arhgef2</name>
    <name evidence="22" type="ORF">GTO96_0001256</name>
</gene>
<comment type="caution">
    <text evidence="22">The sequence shown here is derived from an EMBL/GenBank/DDBJ whole genome shotgun (WGS) entry which is preliminary data.</text>
</comment>
<evidence type="ECO:0000259" key="20">
    <source>
        <dbReference type="PROSITE" id="PS50011"/>
    </source>
</evidence>
<evidence type="ECO:0000256" key="6">
    <source>
        <dbReference type="ARBA" id="ARBA00022658"/>
    </source>
</evidence>
<evidence type="ECO:0000256" key="10">
    <source>
        <dbReference type="ARBA" id="ARBA00022771"/>
    </source>
</evidence>
<dbReference type="GO" id="GO:0007015">
    <property type="term" value="P:actin filament organization"/>
    <property type="evidence" value="ECO:0007669"/>
    <property type="project" value="TreeGrafter"/>
</dbReference>
<proteinExistence type="predicted"/>
<evidence type="ECO:0000313" key="23">
    <source>
        <dbReference type="Proteomes" id="UP000886611"/>
    </source>
</evidence>
<dbReference type="SUPFAM" id="SSF50729">
    <property type="entry name" value="PH domain-like"/>
    <property type="match status" value="1"/>
</dbReference>
<keyword evidence="11" id="KW-0418">Kinase</keyword>
<keyword evidence="6" id="KW-0344">Guanine-nucleotide releasing factor</keyword>
<dbReference type="InterPro" id="IPR036263">
    <property type="entry name" value="Chorismate_II_sf"/>
</dbReference>
<reference evidence="22 23" key="1">
    <citation type="journal article" date="2021" name="Cell">
        <title>Tracing the genetic footprints of vertebrate landing in non-teleost ray-finned fishes.</title>
        <authorList>
            <person name="Bi X."/>
            <person name="Wang K."/>
            <person name="Yang L."/>
            <person name="Pan H."/>
            <person name="Jiang H."/>
            <person name="Wei Q."/>
            <person name="Fang M."/>
            <person name="Yu H."/>
            <person name="Zhu C."/>
            <person name="Cai Y."/>
            <person name="He Y."/>
            <person name="Gan X."/>
            <person name="Zeng H."/>
            <person name="Yu D."/>
            <person name="Zhu Y."/>
            <person name="Jiang H."/>
            <person name="Qiu Q."/>
            <person name="Yang H."/>
            <person name="Zhang Y.E."/>
            <person name="Wang W."/>
            <person name="Zhu M."/>
            <person name="He S."/>
            <person name="Zhang G."/>
        </authorList>
    </citation>
    <scope>NUCLEOTIDE SEQUENCE [LARGE SCALE GENOMIC DNA]</scope>
    <source>
        <strain evidence="22">Bchr_013</strain>
    </source>
</reference>
<evidence type="ECO:0000256" key="1">
    <source>
        <dbReference type="ARBA" id="ARBA00004496"/>
    </source>
</evidence>
<dbReference type="PROSITE" id="PS00107">
    <property type="entry name" value="PROTEIN_KINASE_ATP"/>
    <property type="match status" value="1"/>
</dbReference>
<dbReference type="InterPro" id="IPR017441">
    <property type="entry name" value="Protein_kinase_ATP_BS"/>
</dbReference>
<evidence type="ECO:0000256" key="3">
    <source>
        <dbReference type="ARBA" id="ARBA00022490"/>
    </source>
</evidence>
<evidence type="ECO:0000256" key="9">
    <source>
        <dbReference type="ARBA" id="ARBA00022741"/>
    </source>
</evidence>
<evidence type="ECO:0000256" key="5">
    <source>
        <dbReference type="ARBA" id="ARBA00022553"/>
    </source>
</evidence>
<dbReference type="Gene3D" id="1.10.510.10">
    <property type="entry name" value="Transferase(Phosphotransferase) domain 1"/>
    <property type="match status" value="1"/>
</dbReference>
<evidence type="ECO:0000256" key="17">
    <source>
        <dbReference type="SAM" id="MobiDB-lite"/>
    </source>
</evidence>
<dbReference type="SMART" id="SM00233">
    <property type="entry name" value="PH"/>
    <property type="match status" value="1"/>
</dbReference>
<dbReference type="SUPFAM" id="SSF48065">
    <property type="entry name" value="DBL homology domain (DH-domain)"/>
    <property type="match status" value="1"/>
</dbReference>
<keyword evidence="13 15" id="KW-0067">ATP-binding</keyword>
<dbReference type="SMART" id="SM00109">
    <property type="entry name" value="C1"/>
    <property type="match status" value="1"/>
</dbReference>
<dbReference type="FunFam" id="1.20.900.10:FF:000004">
    <property type="entry name" value="Rho guanine nucleotide exchange factor 2"/>
    <property type="match status" value="1"/>
</dbReference>
<dbReference type="Proteomes" id="UP000886611">
    <property type="component" value="Unassembled WGS sequence"/>
</dbReference>
<dbReference type="Gene3D" id="3.30.200.20">
    <property type="entry name" value="Phosphorylase Kinase, domain 1"/>
    <property type="match status" value="1"/>
</dbReference>
<dbReference type="InterPro" id="IPR041020">
    <property type="entry name" value="PH_16"/>
</dbReference>
<evidence type="ECO:0000256" key="15">
    <source>
        <dbReference type="PROSITE-ProRule" id="PRU10141"/>
    </source>
</evidence>
<dbReference type="EMBL" id="JAATIS010004040">
    <property type="protein sequence ID" value="KAG2463427.1"/>
    <property type="molecule type" value="Genomic_DNA"/>
</dbReference>
<dbReference type="Gene3D" id="1.20.900.10">
    <property type="entry name" value="Dbl homology (DH) domain"/>
    <property type="match status" value="1"/>
</dbReference>
<dbReference type="InterPro" id="IPR051632">
    <property type="entry name" value="Rho_GEF"/>
</dbReference>
<dbReference type="GO" id="GO:0008017">
    <property type="term" value="F:microtubule binding"/>
    <property type="evidence" value="ECO:0007669"/>
    <property type="project" value="TreeGrafter"/>
</dbReference>
<dbReference type="GO" id="GO:0046417">
    <property type="term" value="P:chorismate metabolic process"/>
    <property type="evidence" value="ECO:0007669"/>
    <property type="project" value="InterPro"/>
</dbReference>
<dbReference type="PANTHER" id="PTHR13944">
    <property type="entry name" value="AGAP007712-PA"/>
    <property type="match status" value="1"/>
</dbReference>
<feature type="domain" description="Phorbol-ester/DAG-type" evidence="21">
    <location>
        <begin position="465"/>
        <end position="512"/>
    </location>
</feature>
<dbReference type="SUPFAM" id="SSF48600">
    <property type="entry name" value="Chorismate mutase II"/>
    <property type="match status" value="1"/>
</dbReference>
<dbReference type="GO" id="GO:0035023">
    <property type="term" value="P:regulation of Rho protein signal transduction"/>
    <property type="evidence" value="ECO:0007669"/>
    <property type="project" value="TreeGrafter"/>
</dbReference>
<keyword evidence="8" id="KW-0479">Metal-binding</keyword>
<evidence type="ECO:0000256" key="7">
    <source>
        <dbReference type="ARBA" id="ARBA00022679"/>
    </source>
</evidence>
<dbReference type="Pfam" id="PF00621">
    <property type="entry name" value="RhoGEF"/>
    <property type="match status" value="1"/>
</dbReference>
<dbReference type="InterPro" id="IPR002219">
    <property type="entry name" value="PKC_DAG/PE"/>
</dbReference>
<dbReference type="Gene3D" id="2.30.29.30">
    <property type="entry name" value="Pleckstrin-homology domain (PH domain)/Phosphotyrosine-binding domain (PTB)"/>
    <property type="match status" value="1"/>
</dbReference>
<dbReference type="PROSITE" id="PS00479">
    <property type="entry name" value="ZF_DAG_PE_1"/>
    <property type="match status" value="1"/>
</dbReference>
<dbReference type="InterPro" id="IPR035899">
    <property type="entry name" value="DBL_dom_sf"/>
</dbReference>
<evidence type="ECO:0000313" key="22">
    <source>
        <dbReference type="EMBL" id="KAG2463427.1"/>
    </source>
</evidence>
<keyword evidence="14 16" id="KW-0175">Coiled coil</keyword>
<evidence type="ECO:0000256" key="2">
    <source>
        <dbReference type="ARBA" id="ARBA00012513"/>
    </source>
</evidence>
<protein>
    <recommendedName>
        <fullName evidence="2">non-specific serine/threonine protein kinase</fullName>
        <ecNumber evidence="2">2.7.11.1</ecNumber>
    </recommendedName>
</protein>
<keyword evidence="23" id="KW-1185">Reference proteome</keyword>
<evidence type="ECO:0000259" key="18">
    <source>
        <dbReference type="PROSITE" id="PS50003"/>
    </source>
</evidence>
<dbReference type="CDD" id="cd00160">
    <property type="entry name" value="RhoGEF"/>
    <property type="match status" value="1"/>
</dbReference>
<dbReference type="GO" id="GO:0008270">
    <property type="term" value="F:zinc ion binding"/>
    <property type="evidence" value="ECO:0007669"/>
    <property type="project" value="UniProtKB-KW"/>
</dbReference>
<keyword evidence="5" id="KW-0597">Phosphoprotein</keyword>
<dbReference type="PROSITE" id="PS00108">
    <property type="entry name" value="PROTEIN_KINASE_ST"/>
    <property type="match status" value="1"/>
</dbReference>
<comment type="subcellular location">
    <subcellularLocation>
        <location evidence="1">Cytoplasm</location>
    </subcellularLocation>
</comment>
<sequence length="1365" mass="155239">MRLETSRTLAPVWHSSQPRRTWFPPTARSPTLGIPTTKSSDFRCLSMASLRPVAFPGHSRYLIAQRERHPAETIFFFYNGEKFASSAIRNPYGAQGLWSVFGGFMHTLSYQNSIPHCVDSTFQDGVGVFQRLSLIMACFKLENVEDLYEIGDVLGKGHFGTVRQVREKATDSLYAGKFVKIRKSRSSRLGQERESVEREVEILQLLQHPNIMSLKEVFECKAEVVLILELISGGELFDFVAEKDILTEAEAIEFMKQILLGLGYMHSKNIAHFDLKPENIMLQDKDVPHPNIKLIDFGLARRLQEAEEYKSLCGTPQYIAPEIINYEPLTVAADMWLSGTSPFQGETDAETMNNIMAVNYEFDQKHFSQTSAMAKDFIEKLLPLNKKQVAHRSRSSINMKNFKKFNARRKWKVSYNMVWACNRMCRMKLLCKNAVKDEEALNKEKERVKEKEKESREREARYTNGHLFNCITVSGTTLCYACNKSITAKEALSCPNCSVTIHNRCRDALPNCTKVKQKQQKLALVRNSPALQTVALRNKCKFIRDSVEVLGVLFIRNLKNLNEDSPLGLRRILSQSTDSLNFRNRALSVESLNDEGELFYTQVISDLEAEGKDFEADSWSLVVDTNFLQQQRKDVMKRQDVIYELIQTELHHVRTLKIMSGIFRRGMIEDLHLDSSIVHGIFPCLDELEDIHTNFLSQLLHRRKESLASGSDHNFVIMQLGDILIQQFSGENADQMRKAYVEFCSRHLKSLKLYKELLTKDKKFQQFVRRVSRGALLRRHGIQECILLVTQRITKYPVLIDRILQNTKGNEEDGLNLQQALVLIRELLSSIDQEVHDLEKTQRLQEIHSRLDQWAETNVQGNQTEITANNNRSFRSGELLRRKLLHEGPLLLKTGSRFKDVHVLLMTDILVFLQEKDLKYNFASLDKPPVISLMNLILRDIANQEKGLFLISNSSPPVMYEIYTNSRDDRSTWMKNIHQAVTNCPRREEFPLIETEDEAHLRNLRDAIHQKNKDIMELLEERVNLFSEVAMIQAKNGVNVSLNSRNLFRAETPEAVKGEKILMDAINEVDRLCDFLVGPGVDASASILNEDQNRREAPEGEASPSSNGEEMEVNGTHELCKTLSSTGQKENLSGCIASDWGYFDLMSALNVFISTFWQDRNGNVRARTSSEGAVLQQDSVVELCQRELPTVGLNVGSERGRDKLTRSLSGGLESGMGSELVLLQRQHALLQDELTRTRGSEARLRESEKARAELEKQLRETREQCTSLQAQLDRIRLQQGSTKKTGLVRKFSLPTAVDLASTTRQDIGLRRGSEDDPSTAGTMPAGDGSEETDHSEMLPGESDPELNSEEEDADELSARSSSPRG</sequence>
<dbReference type="GO" id="GO:0005524">
    <property type="term" value="F:ATP binding"/>
    <property type="evidence" value="ECO:0007669"/>
    <property type="project" value="UniProtKB-UniRule"/>
</dbReference>
<dbReference type="SMART" id="SM00220">
    <property type="entry name" value="S_TKc"/>
    <property type="match status" value="1"/>
</dbReference>
<feature type="coiled-coil region" evidence="16">
    <location>
        <begin position="1237"/>
        <end position="1278"/>
    </location>
</feature>
<evidence type="ECO:0000256" key="11">
    <source>
        <dbReference type="ARBA" id="ARBA00022777"/>
    </source>
</evidence>
<evidence type="ECO:0000256" key="14">
    <source>
        <dbReference type="ARBA" id="ARBA00023054"/>
    </source>
</evidence>
<dbReference type="FunFam" id="3.30.200.20:FF:000042">
    <property type="entry name" value="Aurora kinase A"/>
    <property type="match status" value="1"/>
</dbReference>
<keyword evidence="7" id="KW-0808">Transferase</keyword>
<dbReference type="InterPro" id="IPR011993">
    <property type="entry name" value="PH-like_dom_sf"/>
</dbReference>
<evidence type="ECO:0000256" key="16">
    <source>
        <dbReference type="SAM" id="Coils"/>
    </source>
</evidence>
<feature type="coiled-coil region" evidence="16">
    <location>
        <begin position="431"/>
        <end position="461"/>
    </location>
</feature>
<dbReference type="CDD" id="cd20877">
    <property type="entry name" value="C1_ARHGEF2"/>
    <property type="match status" value="1"/>
</dbReference>
<dbReference type="GO" id="GO:0004674">
    <property type="term" value="F:protein serine/threonine kinase activity"/>
    <property type="evidence" value="ECO:0007669"/>
    <property type="project" value="UniProtKB-KW"/>
</dbReference>
<feature type="domain" description="Protein kinase" evidence="20">
    <location>
        <begin position="148"/>
        <end position="406"/>
    </location>
</feature>